<accession>A0ABN9SIC6</accession>
<dbReference type="InterPro" id="IPR002048">
    <property type="entry name" value="EF_hand_dom"/>
</dbReference>
<evidence type="ECO:0000256" key="6">
    <source>
        <dbReference type="ARBA" id="ARBA00023288"/>
    </source>
</evidence>
<dbReference type="PROSITE" id="PS00018">
    <property type="entry name" value="EF_HAND_1"/>
    <property type="match status" value="1"/>
</dbReference>
<evidence type="ECO:0000313" key="9">
    <source>
        <dbReference type="Proteomes" id="UP001189429"/>
    </source>
</evidence>
<evidence type="ECO:0000256" key="2">
    <source>
        <dbReference type="ARBA" id="ARBA00022707"/>
    </source>
</evidence>
<sequence length="256" mass="29101">SLYTGTLSLRQSEMGGQQSRLDQRGPNCAFSPKELYNLKQVYFFLCLHTTTLTSCQLDRNQFHSLFGSHRQYKPLWRALFAAMDSNGDDVIDFEEFLAFCTHLKRGDMHARRRLCFRLFDCNCDGFAERADLRAIAETRAASRRKPSWQVANASEEELEDEYTKFFNACDEDGDGRFTVEDLDNYCTLHGEAIVSQTLKLLELMFDGVIEETGIIITATDVKNTKPHIDWQDHKIGVPSIFCCASAPPVFTTPPVA</sequence>
<dbReference type="PANTHER" id="PTHR23055:SF178">
    <property type="entry name" value="NEUROCALCIN HOMOLOG"/>
    <property type="match status" value="1"/>
</dbReference>
<organism evidence="8 9">
    <name type="scientific">Prorocentrum cordatum</name>
    <dbReference type="NCBI Taxonomy" id="2364126"/>
    <lineage>
        <taxon>Eukaryota</taxon>
        <taxon>Sar</taxon>
        <taxon>Alveolata</taxon>
        <taxon>Dinophyceae</taxon>
        <taxon>Prorocentrales</taxon>
        <taxon>Prorocentraceae</taxon>
        <taxon>Prorocentrum</taxon>
    </lineage>
</organism>
<evidence type="ECO:0000256" key="4">
    <source>
        <dbReference type="ARBA" id="ARBA00022737"/>
    </source>
</evidence>
<gene>
    <name evidence="8" type="ORF">PCOR1329_LOCUS29765</name>
</gene>
<dbReference type="PANTHER" id="PTHR23055">
    <property type="entry name" value="CALCIUM BINDING PROTEINS"/>
    <property type="match status" value="1"/>
</dbReference>
<protein>
    <recommendedName>
        <fullName evidence="7">EF-hand domain-containing protein</fullName>
    </recommendedName>
</protein>
<keyword evidence="5" id="KW-0106">Calcium</keyword>
<dbReference type="InterPro" id="IPR018247">
    <property type="entry name" value="EF_Hand_1_Ca_BS"/>
</dbReference>
<dbReference type="Gene3D" id="1.10.238.10">
    <property type="entry name" value="EF-hand"/>
    <property type="match status" value="1"/>
</dbReference>
<evidence type="ECO:0000313" key="8">
    <source>
        <dbReference type="EMBL" id="CAK0831451.1"/>
    </source>
</evidence>
<feature type="domain" description="EF-hand" evidence="7">
    <location>
        <begin position="157"/>
        <end position="192"/>
    </location>
</feature>
<dbReference type="Proteomes" id="UP001189429">
    <property type="component" value="Unassembled WGS sequence"/>
</dbReference>
<keyword evidence="9" id="KW-1185">Reference proteome</keyword>
<dbReference type="SMART" id="SM00054">
    <property type="entry name" value="EFh"/>
    <property type="match status" value="2"/>
</dbReference>
<evidence type="ECO:0000256" key="5">
    <source>
        <dbReference type="ARBA" id="ARBA00022837"/>
    </source>
</evidence>
<name>A0ABN9SIC6_9DINO</name>
<evidence type="ECO:0000259" key="7">
    <source>
        <dbReference type="PROSITE" id="PS50222"/>
    </source>
</evidence>
<feature type="domain" description="EF-hand" evidence="7">
    <location>
        <begin position="71"/>
        <end position="106"/>
    </location>
</feature>
<reference evidence="8" key="1">
    <citation type="submission" date="2023-10" db="EMBL/GenBank/DDBJ databases">
        <authorList>
            <person name="Chen Y."/>
            <person name="Shah S."/>
            <person name="Dougan E. K."/>
            <person name="Thang M."/>
            <person name="Chan C."/>
        </authorList>
    </citation>
    <scope>NUCLEOTIDE SEQUENCE [LARGE SCALE GENOMIC DNA]</scope>
</reference>
<proteinExistence type="inferred from homology"/>
<comment type="similarity">
    <text evidence="1">Belongs to the recoverin family.</text>
</comment>
<evidence type="ECO:0000256" key="3">
    <source>
        <dbReference type="ARBA" id="ARBA00022723"/>
    </source>
</evidence>
<keyword evidence="4" id="KW-0677">Repeat</keyword>
<dbReference type="PROSITE" id="PS50222">
    <property type="entry name" value="EF_HAND_2"/>
    <property type="match status" value="2"/>
</dbReference>
<dbReference type="EMBL" id="CAUYUJ010011259">
    <property type="protein sequence ID" value="CAK0831451.1"/>
    <property type="molecule type" value="Genomic_DNA"/>
</dbReference>
<evidence type="ECO:0000256" key="1">
    <source>
        <dbReference type="ARBA" id="ARBA00006049"/>
    </source>
</evidence>
<keyword evidence="2" id="KW-0519">Myristate</keyword>
<dbReference type="InterPro" id="IPR028846">
    <property type="entry name" value="Recoverin"/>
</dbReference>
<comment type="caution">
    <text evidence="8">The sequence shown here is derived from an EMBL/GenBank/DDBJ whole genome shotgun (WGS) entry which is preliminary data.</text>
</comment>
<dbReference type="SUPFAM" id="SSF47473">
    <property type="entry name" value="EF-hand"/>
    <property type="match status" value="1"/>
</dbReference>
<keyword evidence="3" id="KW-0479">Metal-binding</keyword>
<feature type="non-terminal residue" evidence="8">
    <location>
        <position position="1"/>
    </location>
</feature>
<dbReference type="InterPro" id="IPR011992">
    <property type="entry name" value="EF-hand-dom_pair"/>
</dbReference>
<keyword evidence="6" id="KW-0449">Lipoprotein</keyword>